<dbReference type="InterPro" id="IPR050186">
    <property type="entry name" value="TPT_transporter"/>
</dbReference>
<dbReference type="GO" id="GO:0005789">
    <property type="term" value="C:endoplasmic reticulum membrane"/>
    <property type="evidence" value="ECO:0007669"/>
    <property type="project" value="UniProtKB-SubCell"/>
</dbReference>
<evidence type="ECO:0000256" key="2">
    <source>
        <dbReference type="ARBA" id="ARBA00004477"/>
    </source>
</evidence>
<evidence type="ECO:0000256" key="5">
    <source>
        <dbReference type="ARBA" id="ARBA00022692"/>
    </source>
</evidence>
<evidence type="ECO:0000313" key="11">
    <source>
        <dbReference type="Proteomes" id="UP000253664"/>
    </source>
</evidence>
<dbReference type="Pfam" id="PF03151">
    <property type="entry name" value="TPT"/>
    <property type="match status" value="1"/>
</dbReference>
<keyword evidence="5 8" id="KW-0812">Transmembrane</keyword>
<feature type="transmembrane region" description="Helical" evidence="8">
    <location>
        <begin position="127"/>
        <end position="146"/>
    </location>
</feature>
<comment type="subunit">
    <text evidence="4">Homooligomer.</text>
</comment>
<keyword evidence="7 8" id="KW-0472">Membrane</keyword>
<comment type="similarity">
    <text evidence="3">Belongs to the TPT transporter family. SLC35D subfamily.</text>
</comment>
<feature type="domain" description="Sugar phosphate transporter" evidence="9">
    <location>
        <begin position="37"/>
        <end position="293"/>
    </location>
</feature>
<feature type="non-terminal residue" evidence="10">
    <location>
        <position position="359"/>
    </location>
</feature>
<feature type="transmembrane region" description="Helical" evidence="8">
    <location>
        <begin position="323"/>
        <end position="342"/>
    </location>
</feature>
<dbReference type="InterPro" id="IPR004853">
    <property type="entry name" value="Sugar_P_trans_dom"/>
</dbReference>
<reference evidence="10 11" key="1">
    <citation type="journal article" date="2015" name="BMC Genomics">
        <title>Insights from the genome of Ophiocordyceps polyrhachis-furcata to pathogenicity and host specificity in insect fungi.</title>
        <authorList>
            <person name="Wichadakul D."/>
            <person name="Kobmoo N."/>
            <person name="Ingsriswang S."/>
            <person name="Tangphatsornruang S."/>
            <person name="Chantasingh D."/>
            <person name="Luangsa-ard J.J."/>
            <person name="Eurwilaichitr L."/>
        </authorList>
    </citation>
    <scope>NUCLEOTIDE SEQUENCE [LARGE SCALE GENOMIC DNA]</scope>
    <source>
        <strain evidence="10 11">BCC 54312</strain>
    </source>
</reference>
<feature type="transmembrane region" description="Helical" evidence="8">
    <location>
        <begin position="225"/>
        <end position="243"/>
    </location>
</feature>
<dbReference type="EMBL" id="LKCN02000007">
    <property type="protein sequence ID" value="RCI13264.1"/>
    <property type="molecule type" value="Genomic_DNA"/>
</dbReference>
<name>A0A367LFQ6_9HYPO</name>
<feature type="transmembrane region" description="Helical" evidence="8">
    <location>
        <begin position="71"/>
        <end position="89"/>
    </location>
</feature>
<gene>
    <name evidence="10" type="ORF">L249_1191</name>
</gene>
<evidence type="ECO:0000256" key="8">
    <source>
        <dbReference type="SAM" id="Phobius"/>
    </source>
</evidence>
<comment type="subcellular location">
    <subcellularLocation>
        <location evidence="2">Endoplasmic reticulum membrane</location>
        <topology evidence="2">Multi-pass membrane protein</topology>
    </subcellularLocation>
</comment>
<protein>
    <recommendedName>
        <fullName evidence="9">Sugar phosphate transporter domain-containing protein</fullName>
    </recommendedName>
</protein>
<comment type="caution">
    <text evidence="10">The sequence shown here is derived from an EMBL/GenBank/DDBJ whole genome shotgun (WGS) entry which is preliminary data.</text>
</comment>
<accession>A0A367LFQ6</accession>
<evidence type="ECO:0000313" key="10">
    <source>
        <dbReference type="EMBL" id="RCI13264.1"/>
    </source>
</evidence>
<feature type="transmembrane region" description="Helical" evidence="8">
    <location>
        <begin position="95"/>
        <end position="115"/>
    </location>
</feature>
<dbReference type="PANTHER" id="PTHR11132">
    <property type="entry name" value="SOLUTE CARRIER FAMILY 35"/>
    <property type="match status" value="1"/>
</dbReference>
<feature type="transmembrane region" description="Helical" evidence="8">
    <location>
        <begin position="183"/>
        <end position="205"/>
    </location>
</feature>
<evidence type="ECO:0000259" key="9">
    <source>
        <dbReference type="Pfam" id="PF03151"/>
    </source>
</evidence>
<comment type="function">
    <text evidence="1">Involved in the import of GDP-mannose from the cytoplasm into the Golgi lumen.</text>
</comment>
<evidence type="ECO:0000256" key="3">
    <source>
        <dbReference type="ARBA" id="ARBA00010425"/>
    </source>
</evidence>
<organism evidence="10 11">
    <name type="scientific">Ophiocordyceps polyrhachis-furcata BCC 54312</name>
    <dbReference type="NCBI Taxonomy" id="1330021"/>
    <lineage>
        <taxon>Eukaryota</taxon>
        <taxon>Fungi</taxon>
        <taxon>Dikarya</taxon>
        <taxon>Ascomycota</taxon>
        <taxon>Pezizomycotina</taxon>
        <taxon>Sordariomycetes</taxon>
        <taxon>Hypocreomycetidae</taxon>
        <taxon>Hypocreales</taxon>
        <taxon>Ophiocordycipitaceae</taxon>
        <taxon>Ophiocordyceps</taxon>
    </lineage>
</organism>
<evidence type="ECO:0000256" key="4">
    <source>
        <dbReference type="ARBA" id="ARBA00011182"/>
    </source>
</evidence>
<dbReference type="AlphaFoldDB" id="A0A367LFQ6"/>
<evidence type="ECO:0000256" key="1">
    <source>
        <dbReference type="ARBA" id="ARBA00003420"/>
    </source>
</evidence>
<feature type="transmembrane region" description="Helical" evidence="8">
    <location>
        <begin position="279"/>
        <end position="302"/>
    </location>
</feature>
<dbReference type="OrthoDB" id="6418713at2759"/>
<proteinExistence type="inferred from homology"/>
<sequence>MDSAGFTNTNNQDSVRSSFLLSSFPHTLIDTRQAISLTCGHLVFTTAATQVLARTTPRLDSRHRLPLRRGTYVRAIVPIGIFYSGSLMLSNMSYLHLSVAFIQMLKAASPIATLLMSWAWGVADPSLGAFINIVVIVVGAALSSLGDVSFSLYGFSTQVGAIVFEAVRIVMIQHLLSDGGFHIQPLVGLYYYAPICAVFTFLFALKTEFALLDVDAIKSLGFGVLFLNAAIAFMVNVTSVLAIKRTSGLVMTLTGISKNVALIIVSAAIWHTYISPLQAAGYTITLIGLFQYSFGFENLAVYMPLTRGRRPLSFSNSNVLRKLASTVFVIGTVMITAAIIVFCADPSPRPWRPLHRLAV</sequence>
<feature type="transmembrane region" description="Helical" evidence="8">
    <location>
        <begin position="255"/>
        <end position="273"/>
    </location>
</feature>
<evidence type="ECO:0000256" key="7">
    <source>
        <dbReference type="ARBA" id="ARBA00023136"/>
    </source>
</evidence>
<dbReference type="Proteomes" id="UP000253664">
    <property type="component" value="Unassembled WGS sequence"/>
</dbReference>
<keyword evidence="11" id="KW-1185">Reference proteome</keyword>
<evidence type="ECO:0000256" key="6">
    <source>
        <dbReference type="ARBA" id="ARBA00022989"/>
    </source>
</evidence>
<keyword evidence="6 8" id="KW-1133">Transmembrane helix</keyword>
<feature type="transmembrane region" description="Helical" evidence="8">
    <location>
        <begin position="152"/>
        <end position="171"/>
    </location>
</feature>